<evidence type="ECO:0000313" key="5">
    <source>
        <dbReference type="Proteomes" id="UP001524944"/>
    </source>
</evidence>
<comment type="caution">
    <text evidence="4">The sequence shown here is derived from an EMBL/GenBank/DDBJ whole genome shotgun (WGS) entry which is preliminary data.</text>
</comment>
<evidence type="ECO:0000259" key="2">
    <source>
        <dbReference type="Pfam" id="PF07833"/>
    </source>
</evidence>
<gene>
    <name evidence="4" type="ORF">NVS47_09550</name>
</gene>
<dbReference type="Gene3D" id="3.30.457.10">
    <property type="entry name" value="Copper amine oxidase-like, N-terminal domain"/>
    <property type="match status" value="1"/>
</dbReference>
<dbReference type="EMBL" id="JANPWE010000004">
    <property type="protein sequence ID" value="MCR6545751.1"/>
    <property type="molecule type" value="Genomic_DNA"/>
</dbReference>
<dbReference type="Pfam" id="PF16472">
    <property type="entry name" value="DUF5050"/>
    <property type="match status" value="1"/>
</dbReference>
<feature type="chain" id="PRO_5046741919" evidence="1">
    <location>
        <begin position="25"/>
        <end position="605"/>
    </location>
</feature>
<evidence type="ECO:0000256" key="1">
    <source>
        <dbReference type="SAM" id="SignalP"/>
    </source>
</evidence>
<sequence>MKKKCGGLVLGLLLILIFFVPAWGAETNEQPVSLDNAFNGSSLIPFDFKGYTFVNGELRTFNDASSYKNYCINDRVLVPVRLVTSALTDLENAVYWNIRWDEANPDKVTLETSHEPKYKVVISVGSKTMHVNGKDIALDVPAQLIEDRIVLPLRAISEAINREVSWLDDTVIISQVPIDLSSAKTQEVLSKAKNQLSTCGLDVDDKPVPVAIYHDGYYALKGYFDAKDNYVTELYYYKNGETSKINLAGEPEISMPYSLEGKSVIGDSLYYPTRIGTETKLYRLDFATNTSAEVCSLSADNVGWSLDHEGWFGGVIHLGQNIFVILHSGDGTMGGDAIYRLVNNSLVQVGYPKLLSSIALVGTKLYYTSMDGMGMTENNLSYLDLTKDEPVSNIALDGFTYDLIRKTTVNFTSLGVSTDMEGLAVKDNYIYSMLYEQMAKKDNRNVVKIDTTDNTQTILPIEVNKFWLVTDGIVYQEFTNGKLMKSDFDGNNARVLVDRNLEMIKVYDNQVYYTVTGEAGLYHFNTVTEAGEKLSDIVADDILINQSGTYFINKSYDAGIFKISGGKSAKIADGFIQQYINTFEGILYNKWGSAEVYLAAPSLQN</sequence>
<feature type="domain" description="Copper amine oxidase-like N-terminal" evidence="2">
    <location>
        <begin position="68"/>
        <end position="170"/>
    </location>
</feature>
<organism evidence="4 5">
    <name type="scientific">Dehalobacterium formicoaceticum</name>
    <dbReference type="NCBI Taxonomy" id="51515"/>
    <lineage>
        <taxon>Bacteria</taxon>
        <taxon>Bacillati</taxon>
        <taxon>Bacillota</taxon>
        <taxon>Clostridia</taxon>
        <taxon>Eubacteriales</taxon>
        <taxon>Peptococcaceae</taxon>
        <taxon>Dehalobacterium</taxon>
    </lineage>
</organism>
<dbReference type="Pfam" id="PF07833">
    <property type="entry name" value="Cu_amine_oxidN1"/>
    <property type="match status" value="1"/>
</dbReference>
<dbReference type="RefSeq" id="WP_198306530.1">
    <property type="nucleotide sequence ID" value="NZ_CP022121.1"/>
</dbReference>
<dbReference type="SUPFAM" id="SSF55383">
    <property type="entry name" value="Copper amine oxidase, domain N"/>
    <property type="match status" value="1"/>
</dbReference>
<keyword evidence="5" id="KW-1185">Reference proteome</keyword>
<dbReference type="Proteomes" id="UP001524944">
    <property type="component" value="Unassembled WGS sequence"/>
</dbReference>
<evidence type="ECO:0000313" key="4">
    <source>
        <dbReference type="EMBL" id="MCR6545751.1"/>
    </source>
</evidence>
<dbReference type="InterPro" id="IPR012854">
    <property type="entry name" value="Cu_amine_oxidase-like_N"/>
</dbReference>
<dbReference type="InterPro" id="IPR036582">
    <property type="entry name" value="Mao_N_sf"/>
</dbReference>
<keyword evidence="1" id="KW-0732">Signal</keyword>
<feature type="domain" description="Prolow-density lipoprotein receptor-related protein 1-like beta-propeller" evidence="3">
    <location>
        <begin position="422"/>
        <end position="563"/>
    </location>
</feature>
<evidence type="ECO:0000259" key="3">
    <source>
        <dbReference type="Pfam" id="PF16472"/>
    </source>
</evidence>
<dbReference type="InterPro" id="IPR032485">
    <property type="entry name" value="LRP1-like_beta_prop"/>
</dbReference>
<proteinExistence type="predicted"/>
<protein>
    <submittedName>
        <fullName evidence="4">Stalk domain-containing protein</fullName>
    </submittedName>
</protein>
<accession>A0ABT1Y4F4</accession>
<feature type="signal peptide" evidence="1">
    <location>
        <begin position="1"/>
        <end position="24"/>
    </location>
</feature>
<name>A0ABT1Y4F4_9FIRM</name>
<reference evidence="4 5" key="1">
    <citation type="submission" date="2022-08" db="EMBL/GenBank/DDBJ databases">
        <title>Proteogenomics of the novel Dehalobacterium formicoaceticum strain EZ94 highlights a key role of methyltransferases during anaerobic dichloromethane degradation.</title>
        <authorList>
            <person name="Wasmund K."/>
        </authorList>
    </citation>
    <scope>NUCLEOTIDE SEQUENCE [LARGE SCALE GENOMIC DNA]</scope>
    <source>
        <strain evidence="4 5">EZ94</strain>
    </source>
</reference>